<evidence type="ECO:0000256" key="16">
    <source>
        <dbReference type="ARBA" id="ARBA00023136"/>
    </source>
</evidence>
<keyword evidence="14" id="KW-0157">Chromophore</keyword>
<dbReference type="PANTHER" id="PTHR33712">
    <property type="entry name" value="LIGHT-INDEPENDENT PROTOCHLOROPHYLLIDE REDUCTASE SUBUNIT B"/>
    <property type="match status" value="1"/>
</dbReference>
<evidence type="ECO:0000256" key="5">
    <source>
        <dbReference type="ARBA" id="ARBA00022475"/>
    </source>
</evidence>
<feature type="domain" description="Nitrogenase/oxidoreductase component 1" evidence="22">
    <location>
        <begin position="12"/>
        <end position="397"/>
    </location>
</feature>
<sequence>MLVLDHDRAGGYWGAVYVFTAIKGLQVVIDGPVGCENLPVTSVLHYTDALPPHELPIVVTGLAEEELGRHGTEGAMKRAHATLDPGQPSVVVTGSIAEMIGGGVTPEGTGLQRFLPRTIDEDQWQAADRAMSWLWQEYGAKRFAKKGIPARPERKRGEKPRVNILGPAYGTFNMASDLAEIRRLVEGIGAEVNLTFPLGSHLADVPKLVNADANICLYREFGRMLCESLERPYLQAPIGVLSTTKFLRSLGEILGLDPEPFIERERHTTIKPVWDLWRSVTQDFFGTASFGIVATETYARGVRHFLEVEMGLPCHFAFSRSAGTKPDNAAVREAIRTNPPLVLFGSFNERMYLAEAGGRAVYVPASFPGAIIRRHTGTPFMGYSGATYLVQEVCNALFDMLFHILPLARDMDAVEATPARSHRELPWDSAAREKLEALVEAQPVLVRISAAKRLRDAAERAARRAAASHVAPAHVERAQADLTMGPPRERRFPPRIPLSPSGASQSRTHRGEPVHATLPDRSVAPAQRGDPVPDHPGGDLSVLPRRRPGAAGTPGSRGAAARPARDPPLGLQRSQGHGGLGDPLRLHGLAASARRSDGRNTLPCGVTGDPTPRCHRVAASPAASLKGAAQPAEVQSMANGVTTERPSSLSGLTEPEAKEFHAIFLTSFIIFTAIAVVAHILVWLWRPWLPGPKGYAMLDGVTQAAHGFVSMIV</sequence>
<dbReference type="Gene3D" id="3.40.50.1980">
    <property type="entry name" value="Nitrogenase molybdenum iron protein domain"/>
    <property type="match status" value="2"/>
</dbReference>
<dbReference type="PANTHER" id="PTHR33712:SF7">
    <property type="entry name" value="LIGHT-INDEPENDENT PROTOCHLOROPHYLLIDE REDUCTASE SUBUNIT B"/>
    <property type="match status" value="1"/>
</dbReference>
<evidence type="ECO:0000256" key="19">
    <source>
        <dbReference type="ARBA" id="ARBA00023243"/>
    </source>
</evidence>
<evidence type="ECO:0000256" key="3">
    <source>
        <dbReference type="ARBA" id="ARBA00011052"/>
    </source>
</evidence>
<keyword evidence="12" id="KW-0076">Bacteriochlorophyll</keyword>
<comment type="caution">
    <text evidence="24">The sequence shown here is derived from an EMBL/GenBank/DDBJ whole genome shotgun (WGS) entry which is preliminary data.</text>
</comment>
<keyword evidence="15" id="KW-0560">Oxidoreductase</keyword>
<dbReference type="SUPFAM" id="SSF53807">
    <property type="entry name" value="Helical backbone' metal receptor"/>
    <property type="match status" value="1"/>
</dbReference>
<evidence type="ECO:0000313" key="24">
    <source>
        <dbReference type="EMBL" id="GJE76021.1"/>
    </source>
</evidence>
<keyword evidence="7" id="KW-0602">Photosynthesis</keyword>
<comment type="subcellular location">
    <subcellularLocation>
        <location evidence="2">Cell inner membrane</location>
        <topology evidence="2">Single-pass type II membrane protein</topology>
    </subcellularLocation>
</comment>
<keyword evidence="19" id="KW-0437">Light-harvesting polypeptide</keyword>
<dbReference type="InterPro" id="IPR035889">
    <property type="entry name" value="Light-harvesting_complex"/>
</dbReference>
<dbReference type="InterPro" id="IPR050152">
    <property type="entry name" value="ChlB/BchB/BchZ"/>
</dbReference>
<protein>
    <submittedName>
        <fullName evidence="24">Light-independent protochlorophyllide reductase subunit B</fullName>
    </submittedName>
</protein>
<gene>
    <name evidence="24" type="primary">bchB</name>
    <name evidence="24" type="ORF">BGCPKDLD_2612</name>
</gene>
<keyword evidence="8" id="KW-0042">Antenna complex</keyword>
<dbReference type="Gene3D" id="1.20.5.250">
    <property type="match status" value="1"/>
</dbReference>
<dbReference type="Proteomes" id="UP001055093">
    <property type="component" value="Unassembled WGS sequence"/>
</dbReference>
<evidence type="ECO:0000256" key="21">
    <source>
        <dbReference type="SAM" id="Phobius"/>
    </source>
</evidence>
<proteinExistence type="inferred from homology"/>
<comment type="function">
    <text evidence="1">Antenna complexes are light-harvesting systems, which transfer the excitation energy to the reaction centers.</text>
</comment>
<evidence type="ECO:0000256" key="4">
    <source>
        <dbReference type="ARBA" id="ARBA00011367"/>
    </source>
</evidence>
<keyword evidence="17" id="KW-0149">Chlorophyll biosynthesis</keyword>
<organism evidence="24 25">
    <name type="scientific">Methylorubrum suomiense</name>
    <dbReference type="NCBI Taxonomy" id="144191"/>
    <lineage>
        <taxon>Bacteria</taxon>
        <taxon>Pseudomonadati</taxon>
        <taxon>Pseudomonadota</taxon>
        <taxon>Alphaproteobacteria</taxon>
        <taxon>Hyphomicrobiales</taxon>
        <taxon>Methylobacteriaceae</taxon>
        <taxon>Methylorubrum</taxon>
    </lineage>
</organism>
<keyword evidence="5" id="KW-1003">Cell membrane</keyword>
<keyword evidence="16 21" id="KW-0472">Membrane</keyword>
<evidence type="ECO:0000256" key="12">
    <source>
        <dbReference type="ARBA" id="ARBA00022956"/>
    </source>
</evidence>
<feature type="transmembrane region" description="Helical" evidence="21">
    <location>
        <begin position="662"/>
        <end position="685"/>
    </location>
</feature>
<keyword evidence="18" id="KW-0077">Bacteriochlorophyll biosynthesis</keyword>
<evidence type="ECO:0000256" key="1">
    <source>
        <dbReference type="ARBA" id="ARBA00002455"/>
    </source>
</evidence>
<reference evidence="24" key="2">
    <citation type="submission" date="2021-08" db="EMBL/GenBank/DDBJ databases">
        <authorList>
            <person name="Tani A."/>
            <person name="Ola A."/>
            <person name="Ogura Y."/>
            <person name="Katsura K."/>
            <person name="Hayashi T."/>
        </authorList>
    </citation>
    <scope>NUCLEOTIDE SEQUENCE</scope>
    <source>
        <strain evidence="24">DSM 14458</strain>
    </source>
</reference>
<evidence type="ECO:0000256" key="6">
    <source>
        <dbReference type="ARBA" id="ARBA00022494"/>
    </source>
</evidence>
<comment type="similarity">
    <text evidence="3">Belongs to the antenna complex beta subunit family.</text>
</comment>
<evidence type="ECO:0000256" key="14">
    <source>
        <dbReference type="ARBA" id="ARBA00022991"/>
    </source>
</evidence>
<dbReference type="PROSITE" id="PS00969">
    <property type="entry name" value="ANTENNA_COMP_BETA"/>
    <property type="match status" value="1"/>
</dbReference>
<dbReference type="InterPro" id="IPR023623">
    <property type="entry name" value="Antenna_beta_CS"/>
</dbReference>
<dbReference type="InterPro" id="IPR023624">
    <property type="entry name" value="Antenna_beta_dom_sf"/>
</dbReference>
<dbReference type="InterPro" id="IPR000066">
    <property type="entry name" value="Antenna_a/b"/>
</dbReference>
<dbReference type="EMBL" id="BPRE01000007">
    <property type="protein sequence ID" value="GJE76021.1"/>
    <property type="molecule type" value="Genomic_DNA"/>
</dbReference>
<dbReference type="NCBIfam" id="TIGR02014">
    <property type="entry name" value="BchZ"/>
    <property type="match status" value="1"/>
</dbReference>
<keyword evidence="10" id="KW-0479">Metal-binding</keyword>
<evidence type="ECO:0000256" key="2">
    <source>
        <dbReference type="ARBA" id="ARBA00004249"/>
    </source>
</evidence>
<evidence type="ECO:0000256" key="10">
    <source>
        <dbReference type="ARBA" id="ARBA00022723"/>
    </source>
</evidence>
<feature type="compositionally biased region" description="Low complexity" evidence="20">
    <location>
        <begin position="549"/>
        <end position="562"/>
    </location>
</feature>
<dbReference type="NCBIfam" id="NF040862">
    <property type="entry name" value="pufB_517_ASD"/>
    <property type="match status" value="1"/>
</dbReference>
<keyword evidence="11" id="KW-0460">Magnesium</keyword>
<evidence type="ECO:0000259" key="22">
    <source>
        <dbReference type="Pfam" id="PF00148"/>
    </source>
</evidence>
<dbReference type="InterPro" id="IPR010244">
    <property type="entry name" value="BchZ"/>
</dbReference>
<keyword evidence="9 21" id="KW-0812">Transmembrane</keyword>
<evidence type="ECO:0000256" key="17">
    <source>
        <dbReference type="ARBA" id="ARBA00023171"/>
    </source>
</evidence>
<comment type="subunit">
    <text evidence="4">The core complex is formed by different alpha and beta chains, binding bacteriochlorophyll molecules, and arranged most probably in tetrameric structures disposed around the reaction center. The non-pigmented gamma chains may constitute additional components.</text>
</comment>
<evidence type="ECO:0000256" key="9">
    <source>
        <dbReference type="ARBA" id="ARBA00022692"/>
    </source>
</evidence>
<dbReference type="Pfam" id="PF00148">
    <property type="entry name" value="Oxidored_nitro"/>
    <property type="match status" value="1"/>
</dbReference>
<feature type="region of interest" description="Disordered" evidence="20">
    <location>
        <begin position="465"/>
        <end position="585"/>
    </location>
</feature>
<keyword evidence="13 21" id="KW-1133">Transmembrane helix</keyword>
<name>A0ABQ4UUM5_9HYPH</name>
<evidence type="ECO:0000256" key="15">
    <source>
        <dbReference type="ARBA" id="ARBA00023002"/>
    </source>
</evidence>
<reference evidence="24" key="1">
    <citation type="journal article" date="2021" name="Front. Microbiol.">
        <title>Comprehensive Comparative Genomics and Phenotyping of Methylobacterium Species.</title>
        <authorList>
            <person name="Alessa O."/>
            <person name="Ogura Y."/>
            <person name="Fujitani Y."/>
            <person name="Takami H."/>
            <person name="Hayashi T."/>
            <person name="Sahin N."/>
            <person name="Tani A."/>
        </authorList>
    </citation>
    <scope>NUCLEOTIDE SEQUENCE</scope>
    <source>
        <strain evidence="24">DSM 14458</strain>
    </source>
</reference>
<evidence type="ECO:0000256" key="13">
    <source>
        <dbReference type="ARBA" id="ARBA00022989"/>
    </source>
</evidence>
<evidence type="ECO:0000256" key="18">
    <source>
        <dbReference type="ARBA" id="ARBA00023181"/>
    </source>
</evidence>
<evidence type="ECO:0000256" key="7">
    <source>
        <dbReference type="ARBA" id="ARBA00022531"/>
    </source>
</evidence>
<feature type="domain" description="Antenna complex alpha/beta subunit" evidence="23">
    <location>
        <begin position="656"/>
        <end position="689"/>
    </location>
</feature>
<evidence type="ECO:0000313" key="25">
    <source>
        <dbReference type="Proteomes" id="UP001055093"/>
    </source>
</evidence>
<keyword evidence="6" id="KW-0148">Chlorophyll</keyword>
<evidence type="ECO:0000256" key="20">
    <source>
        <dbReference type="SAM" id="MobiDB-lite"/>
    </source>
</evidence>
<dbReference type="SUPFAM" id="SSF56918">
    <property type="entry name" value="Light-harvesting complex subunits"/>
    <property type="match status" value="1"/>
</dbReference>
<keyword evidence="25" id="KW-1185">Reference proteome</keyword>
<evidence type="ECO:0000259" key="23">
    <source>
        <dbReference type="Pfam" id="PF00556"/>
    </source>
</evidence>
<dbReference type="InterPro" id="IPR002362">
    <property type="entry name" value="LHB-1/5"/>
</dbReference>
<dbReference type="PRINTS" id="PR00674">
    <property type="entry name" value="LIGHTHARVSTB"/>
</dbReference>
<evidence type="ECO:0000256" key="8">
    <source>
        <dbReference type="ARBA" id="ARBA00022549"/>
    </source>
</evidence>
<dbReference type="InterPro" id="IPR000510">
    <property type="entry name" value="Nase/OxRdtase_comp1"/>
</dbReference>
<evidence type="ECO:0000256" key="11">
    <source>
        <dbReference type="ARBA" id="ARBA00022842"/>
    </source>
</evidence>
<accession>A0ABQ4UUM5</accession>
<dbReference type="Pfam" id="PF00556">
    <property type="entry name" value="LHC"/>
    <property type="match status" value="1"/>
</dbReference>